<keyword evidence="1" id="KW-1133">Transmembrane helix</keyword>
<keyword evidence="1" id="KW-0472">Membrane</keyword>
<accession>A0A328NZK1</accession>
<feature type="transmembrane region" description="Helical" evidence="1">
    <location>
        <begin position="96"/>
        <end position="117"/>
    </location>
</feature>
<keyword evidence="1" id="KW-0812">Transmembrane</keyword>
<feature type="transmembrane region" description="Helical" evidence="1">
    <location>
        <begin position="40"/>
        <end position="62"/>
    </location>
</feature>
<gene>
    <name evidence="2" type="ORF">PSN13_01362</name>
</gene>
<dbReference type="Proteomes" id="UP000249419">
    <property type="component" value="Unassembled WGS sequence"/>
</dbReference>
<proteinExistence type="predicted"/>
<evidence type="ECO:0000313" key="2">
    <source>
        <dbReference type="EMBL" id="RAO37380.1"/>
    </source>
</evidence>
<reference evidence="2 3" key="1">
    <citation type="submission" date="2018-03" db="EMBL/GenBank/DDBJ databases">
        <title>Defining the species Micromonospora saelicesensis and Micromonospora noduli under the framework of genomics.</title>
        <authorList>
            <person name="Riesco R."/>
            <person name="Trujillo M.E."/>
        </authorList>
    </citation>
    <scope>NUCLEOTIDE SEQUENCE [LARGE SCALE GENOMIC DNA]</scope>
    <source>
        <strain evidence="2 3">PSN13</strain>
    </source>
</reference>
<name>A0A328NZK1_9ACTN</name>
<feature type="transmembrane region" description="Helical" evidence="1">
    <location>
        <begin position="182"/>
        <end position="198"/>
    </location>
</feature>
<dbReference type="EMBL" id="PYAG01000005">
    <property type="protein sequence ID" value="RAO37380.1"/>
    <property type="molecule type" value="Genomic_DNA"/>
</dbReference>
<protein>
    <submittedName>
        <fullName evidence="2">Uncharacterized protein</fullName>
    </submittedName>
</protein>
<sequence>MLNLVGEGVFLREAAAVVGVDGLPYCSRVPDDANPLRLRWAILGPPLAMVLMLGVIVVVGAVRGSDPGLWMRPAVLAPGGPLLPWWQLVVRPRHRWWALGAALAVTIAAYLLLYRLVLAGLPFPWDGVVSFAVAGWLGAFAYVTVTQRATTPMSRGKAAEGSTIAPGEVYEERFGFTRRDPLLMPTSAVFVAVGVALLRDEALPGLGAIVFGGVFLLLRLVSVLSCRVALRVDAAGITVGQTPPWPSSHSAVVPWSDIEAVVLWTHRLA</sequence>
<feature type="transmembrane region" description="Helical" evidence="1">
    <location>
        <begin position="204"/>
        <end position="221"/>
    </location>
</feature>
<evidence type="ECO:0000256" key="1">
    <source>
        <dbReference type="SAM" id="Phobius"/>
    </source>
</evidence>
<feature type="transmembrane region" description="Helical" evidence="1">
    <location>
        <begin position="123"/>
        <end position="145"/>
    </location>
</feature>
<evidence type="ECO:0000313" key="3">
    <source>
        <dbReference type="Proteomes" id="UP000249419"/>
    </source>
</evidence>
<dbReference type="AlphaFoldDB" id="A0A328NZK1"/>
<organism evidence="2 3">
    <name type="scientific">Micromonospora saelicesensis</name>
    <dbReference type="NCBI Taxonomy" id="285676"/>
    <lineage>
        <taxon>Bacteria</taxon>
        <taxon>Bacillati</taxon>
        <taxon>Actinomycetota</taxon>
        <taxon>Actinomycetes</taxon>
        <taxon>Micromonosporales</taxon>
        <taxon>Micromonosporaceae</taxon>
        <taxon>Micromonospora</taxon>
    </lineage>
</organism>
<comment type="caution">
    <text evidence="2">The sequence shown here is derived from an EMBL/GenBank/DDBJ whole genome shotgun (WGS) entry which is preliminary data.</text>
</comment>